<dbReference type="Proteomes" id="UP000037460">
    <property type="component" value="Unassembled WGS sequence"/>
</dbReference>
<dbReference type="Gene3D" id="2.60.120.260">
    <property type="entry name" value="Galactose-binding domain-like"/>
    <property type="match status" value="1"/>
</dbReference>
<dbReference type="InterPro" id="IPR008979">
    <property type="entry name" value="Galactose-bd-like_sf"/>
</dbReference>
<sequence>MRALSVLVSTLLVALTSARALAGAAQNRKSRDDRLDIVAPAAIDASHKLKGYGPERAVDGDERTFWLVPGGQRMEMMSRDKWLTLDLGTARKPRALDLLGVVNSFGAARVLLDVGNSQDGPWTRAGCFRAFGSPMRWQRVELGRDVPTVRYMRLFVRREGHATFQHKVHGVLVHCDKKLG</sequence>
<evidence type="ECO:0008006" key="4">
    <source>
        <dbReference type="Google" id="ProtNLM"/>
    </source>
</evidence>
<proteinExistence type="predicted"/>
<protein>
    <recommendedName>
        <fullName evidence="4">F5/8 type C domain-containing protein</fullName>
    </recommendedName>
</protein>
<organism evidence="2 3">
    <name type="scientific">Chrysochromulina tobinii</name>
    <dbReference type="NCBI Taxonomy" id="1460289"/>
    <lineage>
        <taxon>Eukaryota</taxon>
        <taxon>Haptista</taxon>
        <taxon>Haptophyta</taxon>
        <taxon>Prymnesiophyceae</taxon>
        <taxon>Prymnesiales</taxon>
        <taxon>Chrysochromulinaceae</taxon>
        <taxon>Chrysochromulina</taxon>
    </lineage>
</organism>
<accession>A0A0M0JU70</accession>
<dbReference type="SUPFAM" id="SSF49785">
    <property type="entry name" value="Galactose-binding domain-like"/>
    <property type="match status" value="1"/>
</dbReference>
<evidence type="ECO:0000313" key="2">
    <source>
        <dbReference type="EMBL" id="KOO30236.1"/>
    </source>
</evidence>
<feature type="signal peptide" evidence="1">
    <location>
        <begin position="1"/>
        <end position="18"/>
    </location>
</feature>
<keyword evidence="3" id="KW-1185">Reference proteome</keyword>
<comment type="caution">
    <text evidence="2">The sequence shown here is derived from an EMBL/GenBank/DDBJ whole genome shotgun (WGS) entry which is preliminary data.</text>
</comment>
<name>A0A0M0JU70_9EUKA</name>
<dbReference type="AlphaFoldDB" id="A0A0M0JU70"/>
<feature type="chain" id="PRO_5005602092" description="F5/8 type C domain-containing protein" evidence="1">
    <location>
        <begin position="19"/>
        <end position="180"/>
    </location>
</feature>
<dbReference type="EMBL" id="JWZX01002260">
    <property type="protein sequence ID" value="KOO30236.1"/>
    <property type="molecule type" value="Genomic_DNA"/>
</dbReference>
<keyword evidence="1" id="KW-0732">Signal</keyword>
<evidence type="ECO:0000256" key="1">
    <source>
        <dbReference type="SAM" id="SignalP"/>
    </source>
</evidence>
<gene>
    <name evidence="2" type="ORF">Ctob_007955</name>
</gene>
<reference evidence="3" key="1">
    <citation type="journal article" date="2015" name="PLoS Genet.">
        <title>Genome Sequence and Transcriptome Analyses of Chrysochromulina tobin: Metabolic Tools for Enhanced Algal Fitness in the Prominent Order Prymnesiales (Haptophyceae).</title>
        <authorList>
            <person name="Hovde B.T."/>
            <person name="Deodato C.R."/>
            <person name="Hunsperger H.M."/>
            <person name="Ryken S.A."/>
            <person name="Yost W."/>
            <person name="Jha R.K."/>
            <person name="Patterson J."/>
            <person name="Monnat R.J. Jr."/>
            <person name="Barlow S.B."/>
            <person name="Starkenburg S.R."/>
            <person name="Cattolico R.A."/>
        </authorList>
    </citation>
    <scope>NUCLEOTIDE SEQUENCE</scope>
    <source>
        <strain evidence="3">CCMP291</strain>
    </source>
</reference>
<evidence type="ECO:0000313" key="3">
    <source>
        <dbReference type="Proteomes" id="UP000037460"/>
    </source>
</evidence>